<name>A0A6M3JT90_9ZZZZ</name>
<dbReference type="EMBL" id="MT142007">
    <property type="protein sequence ID" value="QJA73170.1"/>
    <property type="molecule type" value="Genomic_DNA"/>
</dbReference>
<reference evidence="1" key="1">
    <citation type="submission" date="2020-03" db="EMBL/GenBank/DDBJ databases">
        <title>The deep terrestrial virosphere.</title>
        <authorList>
            <person name="Holmfeldt K."/>
            <person name="Nilsson E."/>
            <person name="Simone D."/>
            <person name="Lopez-Fernandez M."/>
            <person name="Wu X."/>
            <person name="de Brujin I."/>
            <person name="Lundin D."/>
            <person name="Andersson A."/>
            <person name="Bertilsson S."/>
            <person name="Dopson M."/>
        </authorList>
    </citation>
    <scope>NUCLEOTIDE SEQUENCE</scope>
    <source>
        <strain evidence="1">MM415A02451</strain>
    </source>
</reference>
<accession>A0A6M3JT90</accession>
<sequence>MTDIREFNKTKKNEPGKKVNFDKAAAELKVRKESLTKENRPLFIEWVNKQP</sequence>
<evidence type="ECO:0000313" key="1">
    <source>
        <dbReference type="EMBL" id="QJA73170.1"/>
    </source>
</evidence>
<protein>
    <submittedName>
        <fullName evidence="1">Uncharacterized protein</fullName>
    </submittedName>
</protein>
<organism evidence="1">
    <name type="scientific">viral metagenome</name>
    <dbReference type="NCBI Taxonomy" id="1070528"/>
    <lineage>
        <taxon>unclassified sequences</taxon>
        <taxon>metagenomes</taxon>
        <taxon>organismal metagenomes</taxon>
    </lineage>
</organism>
<dbReference type="AlphaFoldDB" id="A0A6M3JT90"/>
<proteinExistence type="predicted"/>
<gene>
    <name evidence="1" type="ORF">MM415A02451_0010</name>
</gene>